<proteinExistence type="inferred from homology"/>
<evidence type="ECO:0000259" key="13">
    <source>
        <dbReference type="PROSITE" id="PS51371"/>
    </source>
</evidence>
<keyword evidence="5" id="KW-0677">Repeat</keyword>
<feature type="domain" description="CNNM transmembrane" evidence="14">
    <location>
        <begin position="24"/>
        <end position="227"/>
    </location>
</feature>
<name>A0ABN2JUI3_9ACTN</name>
<keyword evidence="16" id="KW-1185">Reference proteome</keyword>
<feature type="transmembrane region" description="Helical" evidence="12">
    <location>
        <begin position="23"/>
        <end position="48"/>
    </location>
</feature>
<dbReference type="Pfam" id="PF01595">
    <property type="entry name" value="CNNM"/>
    <property type="match status" value="1"/>
</dbReference>
<evidence type="ECO:0000256" key="9">
    <source>
        <dbReference type="PROSITE-ProRule" id="PRU00703"/>
    </source>
</evidence>
<evidence type="ECO:0000256" key="12">
    <source>
        <dbReference type="SAM" id="Phobius"/>
    </source>
</evidence>
<dbReference type="CDD" id="cd04590">
    <property type="entry name" value="CBS_pair_CorC_HlyC_assoc"/>
    <property type="match status" value="1"/>
</dbReference>
<dbReference type="Gene3D" id="3.10.580.10">
    <property type="entry name" value="CBS-domain"/>
    <property type="match status" value="1"/>
</dbReference>
<evidence type="ECO:0000256" key="8">
    <source>
        <dbReference type="ARBA" id="ARBA00023136"/>
    </source>
</evidence>
<dbReference type="InterPro" id="IPR046342">
    <property type="entry name" value="CBS_dom_sf"/>
</dbReference>
<dbReference type="Gene3D" id="3.30.465.10">
    <property type="match status" value="1"/>
</dbReference>
<dbReference type="InterPro" id="IPR036318">
    <property type="entry name" value="FAD-bd_PCMH-like_sf"/>
</dbReference>
<dbReference type="SUPFAM" id="SSF54631">
    <property type="entry name" value="CBS-domain pair"/>
    <property type="match status" value="1"/>
</dbReference>
<dbReference type="PANTHER" id="PTHR43099:SF6">
    <property type="entry name" value="UPF0053 PROTEIN RV1842C"/>
    <property type="match status" value="1"/>
</dbReference>
<keyword evidence="8 10" id="KW-0472">Membrane</keyword>
<feature type="domain" description="CBS" evidence="13">
    <location>
        <begin position="311"/>
        <end position="368"/>
    </location>
</feature>
<evidence type="ECO:0000256" key="7">
    <source>
        <dbReference type="ARBA" id="ARBA00023122"/>
    </source>
</evidence>
<sequence>MDVTAQGYSWRHCERASEYRRGIFLVTELILLAVAIALMFACGVFVAAEFSFVTVDRAAVDRAVQENRPGAVGTRTALRTLSTQLSGAQLGITITNLAIGYLAEPAIGSLVRGPFEDLGLSGGTLGFASYFVALALSTFATMLIGELIPKNIALAVPMVAARWTQLPQRWFTKVMAWPIRSLNGTANAVLRSWGVEPQEELRSARSPLELRSLVLRSAQEGAMDDDTARLVARSITFGDRTAADVRTPRVRVTFLEGRDTAAAVIEAARSTGHSRFPVIGKTPDDIVGVVHVKHAVAVPVDRRRSTRIEDICAPAATVPDSLELDPLLAFLRDQGMQMAVVLDEYGGTDGVVTLEDLVEEIVGDIADEHDRGAATSRHRTDGTWSLSGLLRPDEIFEQTGIPLPEGPNYETVGGLVVQELGRLAQRGDVVTLMVDPTPEDEGDEPEPLPVALTVDRVDGRRIDRLTMTAERPEPMAPPAVRSRAEAEGGRR</sequence>
<dbReference type="SUPFAM" id="SSF56176">
    <property type="entry name" value="FAD-binding/transporter-associated domain-like"/>
    <property type="match status" value="1"/>
</dbReference>
<evidence type="ECO:0000256" key="2">
    <source>
        <dbReference type="ARBA" id="ARBA00006337"/>
    </source>
</evidence>
<comment type="caution">
    <text evidence="15">The sequence shown here is derived from an EMBL/GenBank/DDBJ whole genome shotgun (WGS) entry which is preliminary data.</text>
</comment>
<evidence type="ECO:0000313" key="16">
    <source>
        <dbReference type="Proteomes" id="UP001501057"/>
    </source>
</evidence>
<keyword evidence="7 9" id="KW-0129">CBS domain</keyword>
<dbReference type="InterPro" id="IPR016169">
    <property type="entry name" value="FAD-bd_PCMH_sub2"/>
</dbReference>
<gene>
    <name evidence="15" type="ORF">GCM10009710_19710</name>
</gene>
<comment type="similarity">
    <text evidence="2">Belongs to the UPF0053 family.</text>
</comment>
<keyword evidence="4 10" id="KW-0812">Transmembrane</keyword>
<reference evidence="15 16" key="1">
    <citation type="journal article" date="2019" name="Int. J. Syst. Evol. Microbiol.">
        <title>The Global Catalogue of Microorganisms (GCM) 10K type strain sequencing project: providing services to taxonomists for standard genome sequencing and annotation.</title>
        <authorList>
            <consortium name="The Broad Institute Genomics Platform"/>
            <consortium name="The Broad Institute Genome Sequencing Center for Infectious Disease"/>
            <person name="Wu L."/>
            <person name="Ma J."/>
        </authorList>
    </citation>
    <scope>NUCLEOTIDE SEQUENCE [LARGE SCALE GENOMIC DNA]</scope>
    <source>
        <strain evidence="15 16">JCM 13518</strain>
    </source>
</reference>
<evidence type="ECO:0000256" key="11">
    <source>
        <dbReference type="SAM" id="MobiDB-lite"/>
    </source>
</evidence>
<evidence type="ECO:0000313" key="15">
    <source>
        <dbReference type="EMBL" id="GAA1739432.1"/>
    </source>
</evidence>
<feature type="region of interest" description="Disordered" evidence="11">
    <location>
        <begin position="461"/>
        <end position="491"/>
    </location>
</feature>
<evidence type="ECO:0000256" key="6">
    <source>
        <dbReference type="ARBA" id="ARBA00022989"/>
    </source>
</evidence>
<protein>
    <submittedName>
        <fullName evidence="15">Hemolysin family protein</fullName>
    </submittedName>
</protein>
<evidence type="ECO:0000256" key="4">
    <source>
        <dbReference type="ARBA" id="ARBA00022692"/>
    </source>
</evidence>
<evidence type="ECO:0000256" key="10">
    <source>
        <dbReference type="PROSITE-ProRule" id="PRU01193"/>
    </source>
</evidence>
<organism evidence="15 16">
    <name type="scientific">Aeromicrobium alkaliterrae</name>
    <dbReference type="NCBI Taxonomy" id="302168"/>
    <lineage>
        <taxon>Bacteria</taxon>
        <taxon>Bacillati</taxon>
        <taxon>Actinomycetota</taxon>
        <taxon>Actinomycetes</taxon>
        <taxon>Propionibacteriales</taxon>
        <taxon>Nocardioidaceae</taxon>
        <taxon>Aeromicrobium</taxon>
    </lineage>
</organism>
<dbReference type="PANTHER" id="PTHR43099">
    <property type="entry name" value="UPF0053 PROTEIN YRKA"/>
    <property type="match status" value="1"/>
</dbReference>
<dbReference type="InterPro" id="IPR000644">
    <property type="entry name" value="CBS_dom"/>
</dbReference>
<dbReference type="InterPro" id="IPR051676">
    <property type="entry name" value="UPF0053_domain"/>
</dbReference>
<dbReference type="InterPro" id="IPR002550">
    <property type="entry name" value="CNNM"/>
</dbReference>
<keyword evidence="6 10" id="KW-1133">Transmembrane helix</keyword>
<evidence type="ECO:0000256" key="1">
    <source>
        <dbReference type="ARBA" id="ARBA00004651"/>
    </source>
</evidence>
<dbReference type="InterPro" id="IPR044751">
    <property type="entry name" value="Ion_transp-like_CBS"/>
</dbReference>
<accession>A0ABN2JUI3</accession>
<evidence type="ECO:0000256" key="3">
    <source>
        <dbReference type="ARBA" id="ARBA00022475"/>
    </source>
</evidence>
<dbReference type="PROSITE" id="PS51846">
    <property type="entry name" value="CNNM"/>
    <property type="match status" value="1"/>
</dbReference>
<dbReference type="PROSITE" id="PS51371">
    <property type="entry name" value="CBS"/>
    <property type="match status" value="1"/>
</dbReference>
<evidence type="ECO:0000259" key="14">
    <source>
        <dbReference type="PROSITE" id="PS51846"/>
    </source>
</evidence>
<comment type="subcellular location">
    <subcellularLocation>
        <location evidence="1">Cell membrane</location>
        <topology evidence="1">Multi-pass membrane protein</topology>
    </subcellularLocation>
</comment>
<feature type="transmembrane region" description="Helical" evidence="12">
    <location>
        <begin position="127"/>
        <end position="148"/>
    </location>
</feature>
<dbReference type="Pfam" id="PF03471">
    <property type="entry name" value="CorC_HlyC"/>
    <property type="match status" value="1"/>
</dbReference>
<dbReference type="Proteomes" id="UP001501057">
    <property type="component" value="Unassembled WGS sequence"/>
</dbReference>
<evidence type="ECO:0000256" key="5">
    <source>
        <dbReference type="ARBA" id="ARBA00022737"/>
    </source>
</evidence>
<feature type="compositionally biased region" description="Basic and acidic residues" evidence="11">
    <location>
        <begin position="482"/>
        <end position="491"/>
    </location>
</feature>
<dbReference type="InterPro" id="IPR005170">
    <property type="entry name" value="Transptr-assoc_dom"/>
</dbReference>
<keyword evidence="3" id="KW-1003">Cell membrane</keyword>
<dbReference type="SMART" id="SM01091">
    <property type="entry name" value="CorC_HlyC"/>
    <property type="match status" value="1"/>
</dbReference>
<dbReference type="EMBL" id="BAAAME010000004">
    <property type="protein sequence ID" value="GAA1739432.1"/>
    <property type="molecule type" value="Genomic_DNA"/>
</dbReference>